<dbReference type="Pfam" id="PF22936">
    <property type="entry name" value="Pol_BBD"/>
    <property type="match status" value="1"/>
</dbReference>
<reference evidence="3" key="1">
    <citation type="submission" date="2017-03" db="EMBL/GenBank/DDBJ databases">
        <authorList>
            <person name="Sharma R."/>
            <person name="Thines M."/>
        </authorList>
    </citation>
    <scope>NUCLEOTIDE SEQUENCE [LARGE SCALE GENOMIC DNA]</scope>
</reference>
<feature type="domain" description="Retrovirus-related Pol polyprotein from transposon TNT 1-94-like beta-barrel" evidence="1">
    <location>
        <begin position="251"/>
        <end position="331"/>
    </location>
</feature>
<accession>A0A1W5DEA1</accession>
<organism evidence="2 3">
    <name type="scientific">Lasallia pustulata</name>
    <dbReference type="NCBI Taxonomy" id="136370"/>
    <lineage>
        <taxon>Eukaryota</taxon>
        <taxon>Fungi</taxon>
        <taxon>Dikarya</taxon>
        <taxon>Ascomycota</taxon>
        <taxon>Pezizomycotina</taxon>
        <taxon>Lecanoromycetes</taxon>
        <taxon>OSLEUM clade</taxon>
        <taxon>Umbilicariomycetidae</taxon>
        <taxon>Umbilicariales</taxon>
        <taxon>Umbilicariaceae</taxon>
        <taxon>Lasallia</taxon>
    </lineage>
</organism>
<proteinExistence type="predicted"/>
<name>A0A1W5DEA1_9LECA</name>
<evidence type="ECO:0000313" key="3">
    <source>
        <dbReference type="Proteomes" id="UP000192927"/>
    </source>
</evidence>
<dbReference type="InterPro" id="IPR054722">
    <property type="entry name" value="PolX-like_BBD"/>
</dbReference>
<dbReference type="Proteomes" id="UP000192927">
    <property type="component" value="Unassembled WGS sequence"/>
</dbReference>
<dbReference type="AlphaFoldDB" id="A0A1W5DEA1"/>
<sequence>MASADERDERVLTRRISLTGFDNWARWSSNTKASMQEKGVWDLTGNGAATQRTAAAMEKAKGTALRIILETVDDNLFRTIDGIEEIAEIWNKLKTTCSQVGQGVVYAILNELFGYASANKSKGYTKSVNTIFGDVGSLIKRLKSAVREDRDIWDDIHIIVALGALSPEYDNNKAHITTSKELQCKKFSNTWPLRKYKSTLTARPFVHKHPKHRLNKVANVSTDDDDESEEEGKKLPLRMAKQKLPAEDNCWYVDTCAAQHITNHLDLFEPASFYDEEHEFEAANSEALYCTKKGTIAIPTGPGLNVQIRDVCYVPKASANLISMGILKRCGWSYSDEDDHMLLTKETVAIRAKLTKQNIYRLVVYGGKEVIMAVQGQQGRPTHLMGATPTQHLWHRRFGHASHEKIKLASTMVNGLLLHHAAELYETANQSASDSECLTSDSEHLMNGSEQLSLDVEPELLATLQADKDPPNVCIPCVQSKQTRII</sequence>
<dbReference type="EMBL" id="FWEW01003822">
    <property type="protein sequence ID" value="SLM41300.1"/>
    <property type="molecule type" value="Genomic_DNA"/>
</dbReference>
<evidence type="ECO:0000259" key="1">
    <source>
        <dbReference type="Pfam" id="PF22936"/>
    </source>
</evidence>
<keyword evidence="3" id="KW-1185">Reference proteome</keyword>
<evidence type="ECO:0000313" key="2">
    <source>
        <dbReference type="EMBL" id="SLM41300.1"/>
    </source>
</evidence>
<protein>
    <recommendedName>
        <fullName evidence="1">Retrovirus-related Pol polyprotein from transposon TNT 1-94-like beta-barrel domain-containing protein</fullName>
    </recommendedName>
</protein>
<dbReference type="Pfam" id="PF14223">
    <property type="entry name" value="Retrotran_gag_2"/>
    <property type="match status" value="1"/>
</dbReference>